<proteinExistence type="inferred from homology"/>
<dbReference type="OrthoDB" id="9782387at2"/>
<reference evidence="9 10" key="1">
    <citation type="submission" date="2017-10" db="EMBL/GenBank/DDBJ databases">
        <title>Draft genome sequences of strains TRE 1, TRE 9, TRE H and TRI 7, isolated from tamarins, belonging to four potential novel Bifidobacterium species.</title>
        <authorList>
            <person name="Mattarelli P."/>
            <person name="Modesto M."/>
            <person name="Puglisi E."/>
            <person name="Morelli L."/>
            <person name="Spezio C."/>
            <person name="Bonetti A."/>
            <person name="Sandri C."/>
        </authorList>
    </citation>
    <scope>NUCLEOTIDE SEQUENCE [LARGE SCALE GENOMIC DNA]</scope>
    <source>
        <strain evidence="10">TRI7</strain>
    </source>
</reference>
<dbReference type="InterPro" id="IPR013785">
    <property type="entry name" value="Aldolase_TIM"/>
</dbReference>
<dbReference type="GO" id="GO:0046872">
    <property type="term" value="F:metal ion binding"/>
    <property type="evidence" value="ECO:0007669"/>
    <property type="project" value="UniProtKB-KW"/>
</dbReference>
<dbReference type="PROSITE" id="PS51918">
    <property type="entry name" value="RADICAL_SAM"/>
    <property type="match status" value="1"/>
</dbReference>
<evidence type="ECO:0000256" key="3">
    <source>
        <dbReference type="ARBA" id="ARBA00022691"/>
    </source>
</evidence>
<dbReference type="PANTHER" id="PTHR43273:SF3">
    <property type="entry name" value="ANAEROBIC SULFATASE-MATURATING ENZYME HOMOLOG ASLB-RELATED"/>
    <property type="match status" value="1"/>
</dbReference>
<dbReference type="SUPFAM" id="SSF102114">
    <property type="entry name" value="Radical SAM enzymes"/>
    <property type="match status" value="1"/>
</dbReference>
<dbReference type="SFLD" id="SFLDS00029">
    <property type="entry name" value="Radical_SAM"/>
    <property type="match status" value="1"/>
</dbReference>
<evidence type="ECO:0000313" key="9">
    <source>
        <dbReference type="EMBL" id="PJM74429.1"/>
    </source>
</evidence>
<dbReference type="CDD" id="cd01335">
    <property type="entry name" value="Radical_SAM"/>
    <property type="match status" value="1"/>
</dbReference>
<comment type="cofactor">
    <cofactor evidence="1">
        <name>[4Fe-4S] cluster</name>
        <dbReference type="ChEBI" id="CHEBI:49883"/>
    </cofactor>
</comment>
<dbReference type="GO" id="GO:0016491">
    <property type="term" value="F:oxidoreductase activity"/>
    <property type="evidence" value="ECO:0007669"/>
    <property type="project" value="InterPro"/>
</dbReference>
<evidence type="ECO:0000256" key="5">
    <source>
        <dbReference type="ARBA" id="ARBA00023004"/>
    </source>
</evidence>
<keyword evidence="6" id="KW-0411">Iron-sulfur</keyword>
<dbReference type="InterPro" id="IPR058240">
    <property type="entry name" value="rSAM_sf"/>
</dbReference>
<dbReference type="SFLD" id="SFLDG01072">
    <property type="entry name" value="dehydrogenase_like"/>
    <property type="match status" value="1"/>
</dbReference>
<gene>
    <name evidence="9" type="ORF">CSQ87_10075</name>
</gene>
<keyword evidence="3" id="KW-0949">S-adenosyl-L-methionine</keyword>
<keyword evidence="5" id="KW-0408">Iron</keyword>
<keyword evidence="2" id="KW-0004">4Fe-4S</keyword>
<dbReference type="SFLD" id="SFLDG01384">
    <property type="entry name" value="thioether_bond_formation_requi"/>
    <property type="match status" value="1"/>
</dbReference>
<dbReference type="NCBIfam" id="TIGR03942">
    <property type="entry name" value="sulfatase_rSAM"/>
    <property type="match status" value="1"/>
</dbReference>
<accession>A0A2M9HC87</accession>
<dbReference type="NCBIfam" id="TIGR04085">
    <property type="entry name" value="rSAM_more_4Fe4S"/>
    <property type="match status" value="1"/>
</dbReference>
<evidence type="ECO:0000256" key="2">
    <source>
        <dbReference type="ARBA" id="ARBA00022485"/>
    </source>
</evidence>
<dbReference type="InterPro" id="IPR034491">
    <property type="entry name" value="Anaerob_Ser_sulfatase-maturase"/>
</dbReference>
<dbReference type="CDD" id="cd21120">
    <property type="entry name" value="SPASM_anSME"/>
    <property type="match status" value="1"/>
</dbReference>
<protein>
    <submittedName>
        <fullName evidence="9">Anaerobic sulfatase maturase</fullName>
    </submittedName>
</protein>
<dbReference type="RefSeq" id="WP_100513753.1">
    <property type="nucleotide sequence ID" value="NZ_PEBK01000013.1"/>
</dbReference>
<dbReference type="GO" id="GO:0051539">
    <property type="term" value="F:4 iron, 4 sulfur cluster binding"/>
    <property type="evidence" value="ECO:0007669"/>
    <property type="project" value="UniProtKB-KW"/>
</dbReference>
<organism evidence="9 10">
    <name type="scientific">Bifidobacterium simiarum</name>
    <dbReference type="NCBI Taxonomy" id="2045441"/>
    <lineage>
        <taxon>Bacteria</taxon>
        <taxon>Bacillati</taxon>
        <taxon>Actinomycetota</taxon>
        <taxon>Actinomycetes</taxon>
        <taxon>Bifidobacteriales</taxon>
        <taxon>Bifidobacteriaceae</taxon>
        <taxon>Bifidobacterium</taxon>
    </lineage>
</organism>
<dbReference type="InterPro" id="IPR023885">
    <property type="entry name" value="4Fe4S-binding_SPASM_dom"/>
</dbReference>
<dbReference type="Pfam" id="PF13186">
    <property type="entry name" value="SPASM"/>
    <property type="match status" value="1"/>
</dbReference>
<evidence type="ECO:0000313" key="10">
    <source>
        <dbReference type="Proteomes" id="UP000231451"/>
    </source>
</evidence>
<evidence type="ECO:0000256" key="1">
    <source>
        <dbReference type="ARBA" id="ARBA00001966"/>
    </source>
</evidence>
<evidence type="ECO:0000259" key="8">
    <source>
        <dbReference type="PROSITE" id="PS51918"/>
    </source>
</evidence>
<comment type="similarity">
    <text evidence="7">Belongs to the radical SAM superfamily. Anaerobic sulfatase-maturating enzyme family.</text>
</comment>
<dbReference type="AlphaFoldDB" id="A0A2M9HC87"/>
<dbReference type="InterPro" id="IPR007197">
    <property type="entry name" value="rSAM"/>
</dbReference>
<comment type="caution">
    <text evidence="9">The sequence shown here is derived from an EMBL/GenBank/DDBJ whole genome shotgun (WGS) entry which is preliminary data.</text>
</comment>
<dbReference type="PANTHER" id="PTHR43273">
    <property type="entry name" value="ANAEROBIC SULFATASE-MATURATING ENZYME HOMOLOG ASLB-RELATED"/>
    <property type="match status" value="1"/>
</dbReference>
<dbReference type="SFLD" id="SFLDG01386">
    <property type="entry name" value="main_SPASM_domain-containing"/>
    <property type="match status" value="1"/>
</dbReference>
<dbReference type="EMBL" id="PEBK01000013">
    <property type="protein sequence ID" value="PJM74429.1"/>
    <property type="molecule type" value="Genomic_DNA"/>
</dbReference>
<evidence type="ECO:0000256" key="7">
    <source>
        <dbReference type="ARBA" id="ARBA00023601"/>
    </source>
</evidence>
<sequence length="459" mass="51996">MLAADRRNIPFSAVCKPAGAACNINCEYCFFLSKDLLFDERGQRMSDETLETYIREYLSAQLDGPVEAPWQGGEPTLRGVEFFERTSELIRRYARPGQRVRQSIQTNATLINERWCELLRRENFLVGVSIDGPKEIHDRYRVNKAGRGTFDLTERGWRLLKQYGVETSLLCTVNSNNAKHPTEVYRFFRDDLGADFIQFIPIVERVPRQYRREAEHGWIKTSGERILYRQQGDEVTSRTVRPDDYGTFMTTIFDEWATHDVGRVYIQQVDSMLANYFGRPTLCTHSRTCGDALAVLHNGDVYSCDHFVEPGYRLGNITDPGVGFADLVGSAQQQAFGSRKSGTLPQRCLSCPMRWACNGGCPKDRLTHVEGERFPVNYLCRGFYRFFSHATPYIVRMAKEMMIGRSPEAMMQGAREMMAAERNAAAARDSVAVKETTVVPDASVAQGAKISQDVLESAS</sequence>
<dbReference type="SFLD" id="SFLDF00285">
    <property type="entry name" value="anaerobic_Ser-type_sulfatase-m"/>
    <property type="match status" value="1"/>
</dbReference>
<dbReference type="SFLD" id="SFLDG01067">
    <property type="entry name" value="SPASM/twitch_domain_containing"/>
    <property type="match status" value="1"/>
</dbReference>
<name>A0A2M9HC87_9BIFI</name>
<dbReference type="InterPro" id="IPR023867">
    <property type="entry name" value="Sulphatase_maturase_rSAM"/>
</dbReference>
<dbReference type="Proteomes" id="UP000231451">
    <property type="component" value="Unassembled WGS sequence"/>
</dbReference>
<feature type="domain" description="Radical SAM core" evidence="8">
    <location>
        <begin position="7"/>
        <end position="238"/>
    </location>
</feature>
<keyword evidence="4" id="KW-0479">Metal-binding</keyword>
<evidence type="ECO:0000256" key="6">
    <source>
        <dbReference type="ARBA" id="ARBA00023014"/>
    </source>
</evidence>
<dbReference type="Gene3D" id="3.20.20.70">
    <property type="entry name" value="Aldolase class I"/>
    <property type="match status" value="1"/>
</dbReference>
<keyword evidence="10" id="KW-1185">Reference proteome</keyword>
<dbReference type="Pfam" id="PF04055">
    <property type="entry name" value="Radical_SAM"/>
    <property type="match status" value="1"/>
</dbReference>
<evidence type="ECO:0000256" key="4">
    <source>
        <dbReference type="ARBA" id="ARBA00022723"/>
    </source>
</evidence>
<dbReference type="InterPro" id="IPR047207">
    <property type="entry name" value="SPASM_anSME"/>
</dbReference>